<dbReference type="EMBL" id="FNXY01000008">
    <property type="protein sequence ID" value="SEJ46693.1"/>
    <property type="molecule type" value="Genomic_DNA"/>
</dbReference>
<protein>
    <submittedName>
        <fullName evidence="1">Uncharacterized protein</fullName>
    </submittedName>
</protein>
<gene>
    <name evidence="1" type="ORF">SAMN04487995_4819</name>
</gene>
<evidence type="ECO:0000313" key="1">
    <source>
        <dbReference type="EMBL" id="SEJ46693.1"/>
    </source>
</evidence>
<sequence length="112" mass="12791">MKKSNIFAYIELSKLAEGLRISDSAEQPKDQLKSQAAYFNIIEPKYFSEDLMPEWENILGATKRLGAKINEEGRIVSNAVTNTIENMSDAECRVLVERVNAVYDKLKREFES</sequence>
<reference evidence="1 2" key="1">
    <citation type="submission" date="2016-10" db="EMBL/GenBank/DDBJ databases">
        <authorList>
            <person name="de Groot N.N."/>
        </authorList>
    </citation>
    <scope>NUCLEOTIDE SEQUENCE [LARGE SCALE GENOMIC DNA]</scope>
    <source>
        <strain evidence="1 2">DSM 19938</strain>
    </source>
</reference>
<dbReference type="OrthoDB" id="960235at2"/>
<proteinExistence type="predicted"/>
<keyword evidence="2" id="KW-1185">Reference proteome</keyword>
<dbReference type="AlphaFoldDB" id="A0A1H6YZP7"/>
<evidence type="ECO:0000313" key="2">
    <source>
        <dbReference type="Proteomes" id="UP000199532"/>
    </source>
</evidence>
<organism evidence="1 2">
    <name type="scientific">Dyadobacter koreensis</name>
    <dbReference type="NCBI Taxonomy" id="408657"/>
    <lineage>
        <taxon>Bacteria</taxon>
        <taxon>Pseudomonadati</taxon>
        <taxon>Bacteroidota</taxon>
        <taxon>Cytophagia</taxon>
        <taxon>Cytophagales</taxon>
        <taxon>Spirosomataceae</taxon>
        <taxon>Dyadobacter</taxon>
    </lineage>
</organism>
<dbReference type="Proteomes" id="UP000199532">
    <property type="component" value="Unassembled WGS sequence"/>
</dbReference>
<name>A0A1H6YZP7_9BACT</name>
<accession>A0A1H6YZP7</accession>
<dbReference type="RefSeq" id="WP_090339088.1">
    <property type="nucleotide sequence ID" value="NZ_FNXY01000008.1"/>
</dbReference>